<comment type="caution">
    <text evidence="14">The sequence shown here is derived from an EMBL/GenBank/DDBJ whole genome shotgun (WGS) entry which is preliminary data.</text>
</comment>
<organism evidence="14 15">
    <name type="scientific">Parachaetomium inaequale</name>
    <dbReference type="NCBI Taxonomy" id="2588326"/>
    <lineage>
        <taxon>Eukaryota</taxon>
        <taxon>Fungi</taxon>
        <taxon>Dikarya</taxon>
        <taxon>Ascomycota</taxon>
        <taxon>Pezizomycotina</taxon>
        <taxon>Sordariomycetes</taxon>
        <taxon>Sordariomycetidae</taxon>
        <taxon>Sordariales</taxon>
        <taxon>Chaetomiaceae</taxon>
        <taxon>Parachaetomium</taxon>
    </lineage>
</organism>
<evidence type="ECO:0000256" key="8">
    <source>
        <dbReference type="ARBA" id="ARBA00023274"/>
    </source>
</evidence>
<feature type="region of interest" description="Disordered" evidence="12">
    <location>
        <begin position="1"/>
        <end position="30"/>
    </location>
</feature>
<feature type="region of interest" description="Disordered" evidence="12">
    <location>
        <begin position="233"/>
        <end position="323"/>
    </location>
</feature>
<sequence>MPSTHKKEKPWDTDDIDKWKVDPFTKDESSGPFLEESSFMTLFPKYRERYLKDSWPLVTKALDKNGITATLDLVEGSMTVKTTRKTFDPAAILNARDLIKLLARSVPAPQAIKILEDGMACDIIKIRGMVGNKERFVKRRQRILGQNGTTLKALELLTETYIMVHGNTVSVMGPFKGLKEVRRVVEDTMQNIHPIYLIKELMIKRELAKDPALAHEDWSRYLPNFKKRTLSKRRTPFKVADKSKKTYTPFPPAPEKSKVDQQIETGEYFLSKQAKHRAAEAERAEQAKQKKEEKKREREREYVPPEEGAGKPKKRKTAHPVED</sequence>
<dbReference type="FunFam" id="3.30.1370.10:FF:000014">
    <property type="entry name" value="KRR1 small subunit processome component"/>
    <property type="match status" value="1"/>
</dbReference>
<dbReference type="GO" id="GO:0006364">
    <property type="term" value="P:rRNA processing"/>
    <property type="evidence" value="ECO:0007669"/>
    <property type="project" value="UniProtKB-KW"/>
</dbReference>
<keyword evidence="8 11" id="KW-0687">Ribonucleoprotein</keyword>
<evidence type="ECO:0000256" key="12">
    <source>
        <dbReference type="SAM" id="MobiDB-lite"/>
    </source>
</evidence>
<accession>A0AAN6PGW8</accession>
<evidence type="ECO:0000256" key="11">
    <source>
        <dbReference type="PIRNR" id="PIRNR006515"/>
    </source>
</evidence>
<evidence type="ECO:0000256" key="6">
    <source>
        <dbReference type="ARBA" id="ARBA00022884"/>
    </source>
</evidence>
<dbReference type="Pfam" id="PF17903">
    <property type="entry name" value="KH_KRR1_1st"/>
    <property type="match status" value="1"/>
</dbReference>
<dbReference type="GO" id="GO:0003723">
    <property type="term" value="F:RNA binding"/>
    <property type="evidence" value="ECO:0007669"/>
    <property type="project" value="UniProtKB-KW"/>
</dbReference>
<feature type="domain" description="K Homology" evidence="13">
    <location>
        <begin position="120"/>
        <end position="190"/>
    </location>
</feature>
<keyword evidence="5 11" id="KW-0698">rRNA processing</keyword>
<dbReference type="EMBL" id="MU854370">
    <property type="protein sequence ID" value="KAK4040758.1"/>
    <property type="molecule type" value="Genomic_DNA"/>
</dbReference>
<evidence type="ECO:0000259" key="13">
    <source>
        <dbReference type="SMART" id="SM00322"/>
    </source>
</evidence>
<dbReference type="InterPro" id="IPR036612">
    <property type="entry name" value="KH_dom_type_1_sf"/>
</dbReference>
<feature type="compositionally biased region" description="Basic residues" evidence="12">
    <location>
        <begin position="311"/>
        <end position="323"/>
    </location>
</feature>
<dbReference type="CDD" id="cd22393">
    <property type="entry name" value="KH-I_KRR1_rpt1"/>
    <property type="match status" value="1"/>
</dbReference>
<dbReference type="Pfam" id="PF21800">
    <property type="entry name" value="KH_KRR1_2nd"/>
    <property type="match status" value="1"/>
</dbReference>
<keyword evidence="15" id="KW-1185">Reference proteome</keyword>
<dbReference type="InterPro" id="IPR041174">
    <property type="entry name" value="KRR1-like_KH1"/>
</dbReference>
<name>A0AAN6PGW8_9PEZI</name>
<comment type="subcellular location">
    <subcellularLocation>
        <location evidence="1 11">Nucleus</location>
        <location evidence="1 11">Nucleolus</location>
    </subcellularLocation>
</comment>
<keyword evidence="6 11" id="KW-0694">RNA-binding</keyword>
<dbReference type="SMART" id="SM00322">
    <property type="entry name" value="KH"/>
    <property type="match status" value="1"/>
</dbReference>
<dbReference type="AlphaFoldDB" id="A0AAN6PGW8"/>
<dbReference type="GO" id="GO:0032040">
    <property type="term" value="C:small-subunit processome"/>
    <property type="evidence" value="ECO:0007669"/>
    <property type="project" value="TreeGrafter"/>
</dbReference>
<dbReference type="PIRSF" id="PIRSF006515">
    <property type="entry name" value="KRR1"/>
    <property type="match status" value="1"/>
</dbReference>
<gene>
    <name evidence="14" type="ORF">C8A01DRAFT_35228</name>
</gene>
<dbReference type="SUPFAM" id="SSF54791">
    <property type="entry name" value="Eukaryotic type KH-domain (KH-domain type I)"/>
    <property type="match status" value="1"/>
</dbReference>
<feature type="compositionally biased region" description="Basic and acidic residues" evidence="12">
    <location>
        <begin position="9"/>
        <end position="29"/>
    </location>
</feature>
<dbReference type="InterPro" id="IPR048549">
    <property type="entry name" value="KRR1-like_KH2_euk"/>
</dbReference>
<dbReference type="Proteomes" id="UP001303115">
    <property type="component" value="Unassembled WGS sequence"/>
</dbReference>
<dbReference type="PANTHER" id="PTHR12581">
    <property type="entry name" value="HIV-1 REV BINDING PROTEIN 2, 3"/>
    <property type="match status" value="1"/>
</dbReference>
<keyword evidence="7 11" id="KW-0539">Nucleus</keyword>
<feature type="compositionally biased region" description="Basic and acidic residues" evidence="12">
    <location>
        <begin position="277"/>
        <end position="303"/>
    </location>
</feature>
<evidence type="ECO:0000256" key="4">
    <source>
        <dbReference type="ARBA" id="ARBA00022517"/>
    </source>
</evidence>
<dbReference type="FunFam" id="3.30.1370.10:FF:000011">
    <property type="entry name" value="KRR1 small subunit processome component"/>
    <property type="match status" value="1"/>
</dbReference>
<dbReference type="Gene3D" id="3.30.1370.10">
    <property type="entry name" value="K Homology domain, type 1"/>
    <property type="match status" value="2"/>
</dbReference>
<evidence type="ECO:0000256" key="5">
    <source>
        <dbReference type="ARBA" id="ARBA00022552"/>
    </source>
</evidence>
<evidence type="ECO:0000256" key="2">
    <source>
        <dbReference type="ARBA" id="ARBA00009344"/>
    </source>
</evidence>
<dbReference type="InterPro" id="IPR048548">
    <property type="entry name" value="KRR1-like_KH2"/>
</dbReference>
<reference evidence="15" key="1">
    <citation type="journal article" date="2023" name="Mol. Phylogenet. Evol.">
        <title>Genome-scale phylogeny and comparative genomics of the fungal order Sordariales.</title>
        <authorList>
            <person name="Hensen N."/>
            <person name="Bonometti L."/>
            <person name="Westerberg I."/>
            <person name="Brannstrom I.O."/>
            <person name="Guillou S."/>
            <person name="Cros-Aarteil S."/>
            <person name="Calhoun S."/>
            <person name="Haridas S."/>
            <person name="Kuo A."/>
            <person name="Mondo S."/>
            <person name="Pangilinan J."/>
            <person name="Riley R."/>
            <person name="LaButti K."/>
            <person name="Andreopoulos B."/>
            <person name="Lipzen A."/>
            <person name="Chen C."/>
            <person name="Yan M."/>
            <person name="Daum C."/>
            <person name="Ng V."/>
            <person name="Clum A."/>
            <person name="Steindorff A."/>
            <person name="Ohm R.A."/>
            <person name="Martin F."/>
            <person name="Silar P."/>
            <person name="Natvig D.O."/>
            <person name="Lalanne C."/>
            <person name="Gautier V."/>
            <person name="Ament-Velasquez S.L."/>
            <person name="Kruys A."/>
            <person name="Hutchinson M.I."/>
            <person name="Powell A.J."/>
            <person name="Barry K."/>
            <person name="Miller A.N."/>
            <person name="Grigoriev I.V."/>
            <person name="Debuchy R."/>
            <person name="Gladieux P."/>
            <person name="Hiltunen Thoren M."/>
            <person name="Johannesson H."/>
        </authorList>
    </citation>
    <scope>NUCLEOTIDE SEQUENCE [LARGE SCALE GENOMIC DNA]</scope>
    <source>
        <strain evidence="15">CBS 284.82</strain>
    </source>
</reference>
<proteinExistence type="inferred from homology"/>
<evidence type="ECO:0000256" key="1">
    <source>
        <dbReference type="ARBA" id="ARBA00004604"/>
    </source>
</evidence>
<dbReference type="InterPro" id="IPR048550">
    <property type="entry name" value="KRR1-like_KH1_euk"/>
</dbReference>
<dbReference type="InterPro" id="IPR004087">
    <property type="entry name" value="KH_dom"/>
</dbReference>
<dbReference type="InterPro" id="IPR024166">
    <property type="entry name" value="rRNA_assembly_KRR1"/>
</dbReference>
<evidence type="ECO:0000256" key="3">
    <source>
        <dbReference type="ARBA" id="ARBA00017405"/>
    </source>
</evidence>
<comment type="subunit">
    <text evidence="10">Component of the ribosomal small subunit (SSU) processome composed of at least 40 protein subunits and snoRNA U3. Interacts with snoRNA U3. Interacts with MPP10, KRI1 and with ribosomal proteins RPS1A, RPS4A, RPS4B, RPS8A, RPS8B, RPS11A, RPS11B, RPS13, RPS24, RPS25, RPL4A, RPL7B, RPL8, RPL23, RPL25 and RPL28.</text>
</comment>
<evidence type="ECO:0000313" key="14">
    <source>
        <dbReference type="EMBL" id="KAK4040758.1"/>
    </source>
</evidence>
<comment type="similarity">
    <text evidence="2 11">Belongs to the KRR1 family.</text>
</comment>
<evidence type="ECO:0000256" key="10">
    <source>
        <dbReference type="ARBA" id="ARBA00025908"/>
    </source>
</evidence>
<keyword evidence="4 11" id="KW-0690">Ribosome biogenesis</keyword>
<evidence type="ECO:0000256" key="9">
    <source>
        <dbReference type="ARBA" id="ARBA00024668"/>
    </source>
</evidence>
<evidence type="ECO:0000313" key="15">
    <source>
        <dbReference type="Proteomes" id="UP001303115"/>
    </source>
</evidence>
<dbReference type="PANTHER" id="PTHR12581:SF0">
    <property type="entry name" value="KRR1 SMALL SUBUNIT PROCESSOME COMPONENT HOMOLOG"/>
    <property type="match status" value="1"/>
</dbReference>
<dbReference type="CDD" id="cd22394">
    <property type="entry name" value="KH-I_KRR1_rpt2"/>
    <property type="match status" value="1"/>
</dbReference>
<protein>
    <recommendedName>
        <fullName evidence="3 11">KRR1 small subunit processome component</fullName>
    </recommendedName>
    <alternativeName>
        <fullName evidence="11">KRR-R motif-containing protein 1</fullName>
    </alternativeName>
</protein>
<comment type="function">
    <text evidence="9">Required for 40S ribosome biogenesis. Involved in nucleolar processing of pre-18S ribosomal RNA and ribosome assembly. Essential for vegetative growth.</text>
</comment>
<evidence type="ECO:0000256" key="7">
    <source>
        <dbReference type="ARBA" id="ARBA00023242"/>
    </source>
</evidence>